<dbReference type="GO" id="GO:0005737">
    <property type="term" value="C:cytoplasm"/>
    <property type="evidence" value="ECO:0007669"/>
    <property type="project" value="TreeGrafter"/>
</dbReference>
<gene>
    <name evidence="4" type="ORF">HF295_01195</name>
</gene>
<evidence type="ECO:0000256" key="2">
    <source>
        <dbReference type="ARBA" id="ARBA00032300"/>
    </source>
</evidence>
<dbReference type="Gene3D" id="2.70.98.10">
    <property type="match status" value="1"/>
</dbReference>
<proteinExistence type="predicted"/>
<dbReference type="GO" id="GO:0004034">
    <property type="term" value="F:aldose 1-epimerase activity"/>
    <property type="evidence" value="ECO:0007669"/>
    <property type="project" value="TreeGrafter"/>
</dbReference>
<reference evidence="4 5" key="1">
    <citation type="submission" date="2020-04" db="EMBL/GenBank/DDBJ databases">
        <authorList>
            <person name="Zheng R.K."/>
            <person name="Sun C.M."/>
        </authorList>
    </citation>
    <scope>NUCLEOTIDE SEQUENCE [LARGE SCALE GENOMIC DNA]</scope>
    <source>
        <strain evidence="5">zrk29</strain>
    </source>
</reference>
<evidence type="ECO:0000313" key="5">
    <source>
        <dbReference type="Proteomes" id="UP000512167"/>
    </source>
</evidence>
<dbReference type="Pfam" id="PF01263">
    <property type="entry name" value="Aldose_epim"/>
    <property type="match status" value="1"/>
</dbReference>
<protein>
    <recommendedName>
        <fullName evidence="1">Aldose 1-epimerase</fullName>
    </recommendedName>
    <alternativeName>
        <fullName evidence="3">Galactose mutarotase</fullName>
    </alternativeName>
    <alternativeName>
        <fullName evidence="2">Type-1 mutarotase</fullName>
    </alternativeName>
</protein>
<dbReference type="PANTHER" id="PTHR10091:SF0">
    <property type="entry name" value="GALACTOSE MUTAROTASE"/>
    <property type="match status" value="1"/>
</dbReference>
<organism evidence="4 5">
    <name type="scientific">Hujiaoplasma nucleasis</name>
    <dbReference type="NCBI Taxonomy" id="2725268"/>
    <lineage>
        <taxon>Bacteria</taxon>
        <taxon>Bacillati</taxon>
        <taxon>Mycoplasmatota</taxon>
        <taxon>Mollicutes</taxon>
        <taxon>Candidatus Izemoplasmatales</taxon>
        <taxon>Hujiaoplasmataceae</taxon>
        <taxon>Hujiaoplasma</taxon>
    </lineage>
</organism>
<dbReference type="SUPFAM" id="SSF74650">
    <property type="entry name" value="Galactose mutarotase-like"/>
    <property type="match status" value="1"/>
</dbReference>
<dbReference type="InterPro" id="IPR011013">
    <property type="entry name" value="Gal_mutarotase_sf_dom"/>
</dbReference>
<evidence type="ECO:0000313" key="4">
    <source>
        <dbReference type="EMBL" id="QLY39548.1"/>
    </source>
</evidence>
<dbReference type="AlphaFoldDB" id="A0A7L6N2V3"/>
<dbReference type="GO" id="GO:0030246">
    <property type="term" value="F:carbohydrate binding"/>
    <property type="evidence" value="ECO:0007669"/>
    <property type="project" value="InterPro"/>
</dbReference>
<dbReference type="InterPro" id="IPR008183">
    <property type="entry name" value="Aldose_1/G6P_1-epimerase"/>
</dbReference>
<dbReference type="PANTHER" id="PTHR10091">
    <property type="entry name" value="ALDOSE-1-EPIMERASE"/>
    <property type="match status" value="1"/>
</dbReference>
<dbReference type="RefSeq" id="WP_312032022.1">
    <property type="nucleotide sequence ID" value="NZ_CP051151.1"/>
</dbReference>
<dbReference type="PROSITE" id="PS00545">
    <property type="entry name" value="ALDOSE_1_EPIMERASE"/>
    <property type="match status" value="1"/>
</dbReference>
<dbReference type="Proteomes" id="UP000512167">
    <property type="component" value="Chromosome"/>
</dbReference>
<dbReference type="InterPro" id="IPR018052">
    <property type="entry name" value="Ald1_epimerase_CS"/>
</dbReference>
<evidence type="ECO:0000256" key="3">
    <source>
        <dbReference type="ARBA" id="ARBA00033373"/>
    </source>
</evidence>
<accession>A0A7L6N2V3</accession>
<name>A0A7L6N2V3_9MOLU</name>
<sequence length="326" mass="38403">MYEIRKSKIMDIIHIEQNGIIVDLSNYGAMIYQIQTPDQFDKYEDILLAYPKETDYIKNNIYLNASVGPICGRIPEGQLIIDDNTYQFDKNENQRQTLHSGSDALSFKYFDYEIQDNNQQTIVEFLHYSQLINDVSYETKITYTIKNSSIIIDFDISSNQKFFFNLTNHAYFNLSGNLKSSIENHIVQINTDLVHILDEFQCSTLQVHKDPLYDFTQAKSLHTLLKSLKGHPYKGYDDLYYFDKDIEPKAWAYDPISKRKLQVFSTYNHMVFYTHNNINSIPLKHLNKHPMHYGLCFECQRGPLNFKNTLLKNTYKDQIIFKFSHQ</sequence>
<dbReference type="KEGG" id="tbk:HF295_01195"/>
<evidence type="ECO:0000256" key="1">
    <source>
        <dbReference type="ARBA" id="ARBA00014165"/>
    </source>
</evidence>
<dbReference type="GO" id="GO:0006006">
    <property type="term" value="P:glucose metabolic process"/>
    <property type="evidence" value="ECO:0007669"/>
    <property type="project" value="TreeGrafter"/>
</dbReference>
<dbReference type="InterPro" id="IPR014718">
    <property type="entry name" value="GH-type_carb-bd"/>
</dbReference>
<keyword evidence="5" id="KW-1185">Reference proteome</keyword>
<dbReference type="EMBL" id="CP051151">
    <property type="protein sequence ID" value="QLY39548.1"/>
    <property type="molecule type" value="Genomic_DNA"/>
</dbReference>
<dbReference type="GO" id="GO:0033499">
    <property type="term" value="P:galactose catabolic process via UDP-galactose, Leloir pathway"/>
    <property type="evidence" value="ECO:0007669"/>
    <property type="project" value="TreeGrafter"/>
</dbReference>